<evidence type="ECO:0000256" key="1">
    <source>
        <dbReference type="ARBA" id="ARBA00022491"/>
    </source>
</evidence>
<feature type="region of interest" description="Disordered" evidence="4">
    <location>
        <begin position="226"/>
        <end position="261"/>
    </location>
</feature>
<keyword evidence="2" id="KW-0805">Transcription regulation</keyword>
<evidence type="ECO:0000313" key="6">
    <source>
        <dbReference type="Proteomes" id="UP000811609"/>
    </source>
</evidence>
<feature type="region of interest" description="Disordered" evidence="4">
    <location>
        <begin position="385"/>
        <end position="446"/>
    </location>
</feature>
<sequence length="446" mass="48278">MCSNTSSGGAADSAGDLGDWTPGSYNRLKGPKIPRRGPGVAELEKILREQEKKECATTAENANLDGHFSRFVSSLPYPYHHSQSLINSLPRPPPPPITTTMHPATPTICSSPSRHVCLVPNLAQFSPPPPDPPLMTSVHGNDSSNTIIGRGGGVFVVGGATVALPEKALFAITWAASSKSSVDGVEGSNSDSGIPLPTHIANESIPMSPSPKLLQRRHCQDPSVTVNRNFPGSATPSSSDVSPAKPYNHIEHPSNQRSSYNYTSLSPQQVQVHVMTRPKPFSEDKAAGPQLHFQVPRVIDPRISAPDQSSSWYSYSASNVGPSNKLVFRGTRGDGPSDINSKKLSTTYNNLPDNNLYRFGCLANHPPAPMAQSLHEREFSKLDKLATKESEDSDQRSGMGGLDSEKSFHDFFQPKEQMGWKEFTLSSNDEKGNEEGDDDIDLNLKL</sequence>
<evidence type="ECO:0000256" key="3">
    <source>
        <dbReference type="ARBA" id="ARBA00023163"/>
    </source>
</evidence>
<dbReference type="EMBL" id="CM031817">
    <property type="protein sequence ID" value="KAG6641344.1"/>
    <property type="molecule type" value="Genomic_DNA"/>
</dbReference>
<accession>A0A8T1PHW3</accession>
<keyword evidence="6" id="KW-1185">Reference proteome</keyword>
<dbReference type="AlphaFoldDB" id="A0A8T1PHW3"/>
<reference evidence="5" key="1">
    <citation type="submission" date="2020-12" db="EMBL/GenBank/DDBJ databases">
        <title>WGS assembly of Carya illinoinensis cv. Pawnee.</title>
        <authorList>
            <person name="Platts A."/>
            <person name="Shu S."/>
            <person name="Wright S."/>
            <person name="Barry K."/>
            <person name="Edger P."/>
            <person name="Pires J.C."/>
            <person name="Schmutz J."/>
        </authorList>
    </citation>
    <scope>NUCLEOTIDE SEQUENCE</scope>
    <source>
        <tissue evidence="5">Leaf</tissue>
    </source>
</reference>
<comment type="caution">
    <text evidence="5">The sequence shown here is derived from an EMBL/GenBank/DDBJ whole genome shotgun (WGS) entry which is preliminary data.</text>
</comment>
<dbReference type="PANTHER" id="PTHR33388">
    <property type="entry name" value="OS01G0212500 PROTEIN"/>
    <property type="match status" value="1"/>
</dbReference>
<feature type="compositionally biased region" description="Basic and acidic residues" evidence="4">
    <location>
        <begin position="385"/>
        <end position="395"/>
    </location>
</feature>
<evidence type="ECO:0000256" key="4">
    <source>
        <dbReference type="SAM" id="MobiDB-lite"/>
    </source>
</evidence>
<feature type="compositionally biased region" description="Basic and acidic residues" evidence="4">
    <location>
        <begin position="403"/>
        <end position="413"/>
    </location>
</feature>
<feature type="region of interest" description="Disordered" evidence="4">
    <location>
        <begin position="1"/>
        <end position="37"/>
    </location>
</feature>
<evidence type="ECO:0000256" key="2">
    <source>
        <dbReference type="ARBA" id="ARBA00023015"/>
    </source>
</evidence>
<organism evidence="5 6">
    <name type="scientific">Carya illinoinensis</name>
    <name type="common">Pecan</name>
    <dbReference type="NCBI Taxonomy" id="32201"/>
    <lineage>
        <taxon>Eukaryota</taxon>
        <taxon>Viridiplantae</taxon>
        <taxon>Streptophyta</taxon>
        <taxon>Embryophyta</taxon>
        <taxon>Tracheophyta</taxon>
        <taxon>Spermatophyta</taxon>
        <taxon>Magnoliopsida</taxon>
        <taxon>eudicotyledons</taxon>
        <taxon>Gunneridae</taxon>
        <taxon>Pentapetalae</taxon>
        <taxon>rosids</taxon>
        <taxon>fabids</taxon>
        <taxon>Fagales</taxon>
        <taxon>Juglandaceae</taxon>
        <taxon>Carya</taxon>
    </lineage>
</organism>
<protein>
    <submittedName>
        <fullName evidence="5">Uncharacterized protein</fullName>
    </submittedName>
</protein>
<evidence type="ECO:0000313" key="5">
    <source>
        <dbReference type="EMBL" id="KAG6641344.1"/>
    </source>
</evidence>
<keyword evidence="3" id="KW-0804">Transcription</keyword>
<proteinExistence type="predicted"/>
<feature type="compositionally biased region" description="Polar residues" evidence="4">
    <location>
        <begin position="226"/>
        <end position="241"/>
    </location>
</feature>
<feature type="compositionally biased region" description="Acidic residues" evidence="4">
    <location>
        <begin position="435"/>
        <end position="446"/>
    </location>
</feature>
<dbReference type="Proteomes" id="UP000811609">
    <property type="component" value="Chromosome 9"/>
</dbReference>
<gene>
    <name evidence="5" type="ORF">CIPAW_09G066800</name>
</gene>
<keyword evidence="1" id="KW-0678">Repressor</keyword>
<feature type="compositionally biased region" description="Low complexity" evidence="4">
    <location>
        <begin position="1"/>
        <end position="19"/>
    </location>
</feature>
<dbReference type="InterPro" id="IPR040356">
    <property type="entry name" value="SPEAR"/>
</dbReference>
<dbReference type="GO" id="GO:0003700">
    <property type="term" value="F:DNA-binding transcription factor activity"/>
    <property type="evidence" value="ECO:0007669"/>
    <property type="project" value="InterPro"/>
</dbReference>
<name>A0A8T1PHW3_CARIL</name>
<dbReference type="PANTHER" id="PTHR33388:SF19">
    <property type="entry name" value="SPOROCYTELESS-LIKE EAR-CONTAINING PROTEIN"/>
    <property type="match status" value="1"/>
</dbReference>